<dbReference type="SUPFAM" id="SSF56349">
    <property type="entry name" value="DNA breaking-rejoining enzymes"/>
    <property type="match status" value="1"/>
</dbReference>
<evidence type="ECO:0000259" key="2">
    <source>
        <dbReference type="PROSITE" id="PS51898"/>
    </source>
</evidence>
<evidence type="ECO:0000313" key="3">
    <source>
        <dbReference type="EMBL" id="MBC8533644.1"/>
    </source>
</evidence>
<dbReference type="GO" id="GO:0006310">
    <property type="term" value="P:DNA recombination"/>
    <property type="evidence" value="ECO:0007669"/>
    <property type="project" value="UniProtKB-KW"/>
</dbReference>
<dbReference type="EMBL" id="JACRSN010000008">
    <property type="protein sequence ID" value="MBC8533644.1"/>
    <property type="molecule type" value="Genomic_DNA"/>
</dbReference>
<comment type="caution">
    <text evidence="3">The sequence shown here is derived from an EMBL/GenBank/DDBJ whole genome shotgun (WGS) entry which is preliminary data.</text>
</comment>
<organism evidence="3 4">
    <name type="scientific">Yeguia hominis</name>
    <dbReference type="NCBI Taxonomy" id="2763662"/>
    <lineage>
        <taxon>Bacteria</taxon>
        <taxon>Bacillati</taxon>
        <taxon>Bacillota</taxon>
        <taxon>Clostridia</taxon>
        <taxon>Eubacteriales</taxon>
        <taxon>Yeguiaceae</taxon>
        <taxon>Yeguia</taxon>
    </lineage>
</organism>
<protein>
    <submittedName>
        <fullName evidence="3">Tyrosine-type recombinase/integrase</fullName>
    </submittedName>
</protein>
<dbReference type="Gene3D" id="1.10.443.10">
    <property type="entry name" value="Intergrase catalytic core"/>
    <property type="match status" value="1"/>
</dbReference>
<dbReference type="GO" id="GO:0003677">
    <property type="term" value="F:DNA binding"/>
    <property type="evidence" value="ECO:0007669"/>
    <property type="project" value="InterPro"/>
</dbReference>
<dbReference type="AlphaFoldDB" id="A0A926HRC6"/>
<dbReference type="InterPro" id="IPR002104">
    <property type="entry name" value="Integrase_catalytic"/>
</dbReference>
<name>A0A926HRC6_9FIRM</name>
<reference evidence="3" key="1">
    <citation type="submission" date="2020-08" db="EMBL/GenBank/DDBJ databases">
        <title>Genome public.</title>
        <authorList>
            <person name="Liu C."/>
            <person name="Sun Q."/>
        </authorList>
    </citation>
    <scope>NUCLEOTIDE SEQUENCE</scope>
    <source>
        <strain evidence="3">NSJ-40</strain>
    </source>
</reference>
<keyword evidence="1" id="KW-0233">DNA recombination</keyword>
<evidence type="ECO:0000256" key="1">
    <source>
        <dbReference type="ARBA" id="ARBA00023172"/>
    </source>
</evidence>
<dbReference type="PROSITE" id="PS51898">
    <property type="entry name" value="TYR_RECOMBINASE"/>
    <property type="match status" value="1"/>
</dbReference>
<accession>A0A926HRC6</accession>
<dbReference type="RefSeq" id="WP_249319223.1">
    <property type="nucleotide sequence ID" value="NZ_JACRSN010000008.1"/>
</dbReference>
<proteinExistence type="predicted"/>
<dbReference type="InterPro" id="IPR013762">
    <property type="entry name" value="Integrase-like_cat_sf"/>
</dbReference>
<dbReference type="Pfam" id="PF00589">
    <property type="entry name" value="Phage_integrase"/>
    <property type="match status" value="1"/>
</dbReference>
<keyword evidence="4" id="KW-1185">Reference proteome</keyword>
<evidence type="ECO:0000313" key="4">
    <source>
        <dbReference type="Proteomes" id="UP000651482"/>
    </source>
</evidence>
<sequence length="108" mass="12492">MAEHKKRQQTDKHFTDDYRVCGGIECLIDTIIENKNTQFAQAAGLPHIRIHDFRHSHVSLLVNEGINIQEIARRPGHSDIKITWNTYSHLYPREEEHAVAVLDKITIP</sequence>
<dbReference type="Proteomes" id="UP000651482">
    <property type="component" value="Unassembled WGS sequence"/>
</dbReference>
<dbReference type="GO" id="GO:0015074">
    <property type="term" value="P:DNA integration"/>
    <property type="evidence" value="ECO:0007669"/>
    <property type="project" value="InterPro"/>
</dbReference>
<gene>
    <name evidence="3" type="ORF">IAG03_06415</name>
</gene>
<dbReference type="InterPro" id="IPR011010">
    <property type="entry name" value="DNA_brk_join_enz"/>
</dbReference>
<feature type="domain" description="Tyr recombinase" evidence="2">
    <location>
        <begin position="1"/>
        <end position="103"/>
    </location>
</feature>